<gene>
    <name evidence="2" type="ORF">M011DRAFT_459020</name>
</gene>
<dbReference type="Proteomes" id="UP000799440">
    <property type="component" value="Unassembled WGS sequence"/>
</dbReference>
<sequence length="454" mass="52188">MPNLQTLPNELLLAICYHLPTGALHALSLTCRTLTPISQPLLYTSIHFSNSHAHIHSLFLFMRTILLYPDLASLVKSLSLAPLGTRWSPEFTHHYARELRVVRQLAKAADIEVHFTKCTGPPHLLATFHAFLFFLLPGLKHLRINRTSERTPDFRGEPVKYTPLHAWFGRSVYIADEEAADILSRFGILQNVESLYLRSYDAQLLDLRFPCLTHLTLTLDLWRESGVLYKIPRYPGLKRLDTRCEARELDPRTPELPHPVLPLLLERLGCKGLEYFGFTLLGEELAEGGEEEWYAYEHLVDNISVLASCIETLKLGFELPALITWSRRDFERFHPVREGCLERFGKVKRLVAPGFALWSARYGEVGYEKPDMGHFLPRGVEVLVVRVPWDGIVEWFRGLCEVLGSYRSLRRVEVECRWNAGWVVEDAKRELRDVGERFRARGVEFDVYAGVDQP</sequence>
<dbReference type="Pfam" id="PF12937">
    <property type="entry name" value="F-box-like"/>
    <property type="match status" value="1"/>
</dbReference>
<dbReference type="InterPro" id="IPR001810">
    <property type="entry name" value="F-box_dom"/>
</dbReference>
<accession>A0A6A6V7W0</accession>
<dbReference type="InterPro" id="IPR036047">
    <property type="entry name" value="F-box-like_dom_sf"/>
</dbReference>
<dbReference type="SUPFAM" id="SSF81383">
    <property type="entry name" value="F-box domain"/>
    <property type="match status" value="1"/>
</dbReference>
<organism evidence="2 3">
    <name type="scientific">Sporormia fimetaria CBS 119925</name>
    <dbReference type="NCBI Taxonomy" id="1340428"/>
    <lineage>
        <taxon>Eukaryota</taxon>
        <taxon>Fungi</taxon>
        <taxon>Dikarya</taxon>
        <taxon>Ascomycota</taxon>
        <taxon>Pezizomycotina</taxon>
        <taxon>Dothideomycetes</taxon>
        <taxon>Pleosporomycetidae</taxon>
        <taxon>Pleosporales</taxon>
        <taxon>Sporormiaceae</taxon>
        <taxon>Sporormia</taxon>
    </lineage>
</organism>
<dbReference type="OrthoDB" id="4191831at2759"/>
<evidence type="ECO:0000259" key="1">
    <source>
        <dbReference type="PROSITE" id="PS50181"/>
    </source>
</evidence>
<dbReference type="PROSITE" id="PS50181">
    <property type="entry name" value="FBOX"/>
    <property type="match status" value="1"/>
</dbReference>
<evidence type="ECO:0000313" key="3">
    <source>
        <dbReference type="Proteomes" id="UP000799440"/>
    </source>
</evidence>
<name>A0A6A6V7W0_9PLEO</name>
<reference evidence="2" key="1">
    <citation type="journal article" date="2020" name="Stud. Mycol.">
        <title>101 Dothideomycetes genomes: a test case for predicting lifestyles and emergence of pathogens.</title>
        <authorList>
            <person name="Haridas S."/>
            <person name="Albert R."/>
            <person name="Binder M."/>
            <person name="Bloem J."/>
            <person name="Labutti K."/>
            <person name="Salamov A."/>
            <person name="Andreopoulos B."/>
            <person name="Baker S."/>
            <person name="Barry K."/>
            <person name="Bills G."/>
            <person name="Bluhm B."/>
            <person name="Cannon C."/>
            <person name="Castanera R."/>
            <person name="Culley D."/>
            <person name="Daum C."/>
            <person name="Ezra D."/>
            <person name="Gonzalez J."/>
            <person name="Henrissat B."/>
            <person name="Kuo A."/>
            <person name="Liang C."/>
            <person name="Lipzen A."/>
            <person name="Lutzoni F."/>
            <person name="Magnuson J."/>
            <person name="Mondo S."/>
            <person name="Nolan M."/>
            <person name="Ohm R."/>
            <person name="Pangilinan J."/>
            <person name="Park H.-J."/>
            <person name="Ramirez L."/>
            <person name="Alfaro M."/>
            <person name="Sun H."/>
            <person name="Tritt A."/>
            <person name="Yoshinaga Y."/>
            <person name="Zwiers L.-H."/>
            <person name="Turgeon B."/>
            <person name="Goodwin S."/>
            <person name="Spatafora J."/>
            <person name="Crous P."/>
            <person name="Grigoriev I."/>
        </authorList>
    </citation>
    <scope>NUCLEOTIDE SEQUENCE</scope>
    <source>
        <strain evidence="2">CBS 119925</strain>
    </source>
</reference>
<proteinExistence type="predicted"/>
<evidence type="ECO:0000313" key="2">
    <source>
        <dbReference type="EMBL" id="KAF2746605.1"/>
    </source>
</evidence>
<feature type="domain" description="F-box" evidence="1">
    <location>
        <begin position="1"/>
        <end position="46"/>
    </location>
</feature>
<keyword evidence="3" id="KW-1185">Reference proteome</keyword>
<dbReference type="EMBL" id="MU006576">
    <property type="protein sequence ID" value="KAF2746605.1"/>
    <property type="molecule type" value="Genomic_DNA"/>
</dbReference>
<dbReference type="AlphaFoldDB" id="A0A6A6V7W0"/>
<protein>
    <recommendedName>
        <fullName evidence="1">F-box domain-containing protein</fullName>
    </recommendedName>
</protein>